<dbReference type="RefSeq" id="WP_193121329.1">
    <property type="nucleotide sequence ID" value="NZ_JADBGI010000006.1"/>
</dbReference>
<dbReference type="Proteomes" id="UP000806528">
    <property type="component" value="Unassembled WGS sequence"/>
</dbReference>
<dbReference type="InterPro" id="IPR014757">
    <property type="entry name" value="Tscrpt_reg_IclR_C"/>
</dbReference>
<feature type="domain" description="IclR-ED" evidence="5">
    <location>
        <begin position="73"/>
        <end position="258"/>
    </location>
</feature>
<dbReference type="Pfam" id="PF09339">
    <property type="entry name" value="HTH_IclR"/>
    <property type="match status" value="1"/>
</dbReference>
<evidence type="ECO:0000259" key="5">
    <source>
        <dbReference type="PROSITE" id="PS51078"/>
    </source>
</evidence>
<keyword evidence="1" id="KW-0805">Transcription regulation</keyword>
<keyword evidence="7" id="KW-1185">Reference proteome</keyword>
<dbReference type="EMBL" id="JADBGI010000006">
    <property type="protein sequence ID" value="MBE2998684.1"/>
    <property type="molecule type" value="Genomic_DNA"/>
</dbReference>
<name>A0ABR9P4E2_9ACTN</name>
<organism evidence="6 7">
    <name type="scientific">Nocardiopsis coralli</name>
    <dbReference type="NCBI Taxonomy" id="2772213"/>
    <lineage>
        <taxon>Bacteria</taxon>
        <taxon>Bacillati</taxon>
        <taxon>Actinomycetota</taxon>
        <taxon>Actinomycetes</taxon>
        <taxon>Streptosporangiales</taxon>
        <taxon>Nocardiopsidaceae</taxon>
        <taxon>Nocardiopsis</taxon>
    </lineage>
</organism>
<proteinExistence type="predicted"/>
<dbReference type="PANTHER" id="PTHR30136:SF35">
    <property type="entry name" value="HTH-TYPE TRANSCRIPTIONAL REGULATOR RV1719"/>
    <property type="match status" value="1"/>
</dbReference>
<dbReference type="InterPro" id="IPR036388">
    <property type="entry name" value="WH-like_DNA-bd_sf"/>
</dbReference>
<dbReference type="SUPFAM" id="SSF46785">
    <property type="entry name" value="Winged helix' DNA-binding domain"/>
    <property type="match status" value="1"/>
</dbReference>
<evidence type="ECO:0000313" key="7">
    <source>
        <dbReference type="Proteomes" id="UP000806528"/>
    </source>
</evidence>
<evidence type="ECO:0000256" key="2">
    <source>
        <dbReference type="ARBA" id="ARBA00023125"/>
    </source>
</evidence>
<dbReference type="Pfam" id="PF01614">
    <property type="entry name" value="IclR_C"/>
    <property type="match status" value="1"/>
</dbReference>
<accession>A0ABR9P4E2</accession>
<dbReference type="Gene3D" id="1.10.10.10">
    <property type="entry name" value="Winged helix-like DNA-binding domain superfamily/Winged helix DNA-binding domain"/>
    <property type="match status" value="1"/>
</dbReference>
<dbReference type="PANTHER" id="PTHR30136">
    <property type="entry name" value="HELIX-TURN-HELIX TRANSCRIPTIONAL REGULATOR, ICLR FAMILY"/>
    <property type="match status" value="1"/>
</dbReference>
<dbReference type="InterPro" id="IPR029016">
    <property type="entry name" value="GAF-like_dom_sf"/>
</dbReference>
<feature type="domain" description="HTH iclR-type" evidence="4">
    <location>
        <begin position="12"/>
        <end position="72"/>
    </location>
</feature>
<evidence type="ECO:0000256" key="3">
    <source>
        <dbReference type="ARBA" id="ARBA00023163"/>
    </source>
</evidence>
<dbReference type="Gene3D" id="3.30.450.40">
    <property type="match status" value="1"/>
</dbReference>
<dbReference type="InterPro" id="IPR036390">
    <property type="entry name" value="WH_DNA-bd_sf"/>
</dbReference>
<sequence length="263" mass="28449">MGEAPESADLTNKSVVKAVRLLRELAKHPHGATATALAAETRIARPTAFRLLFSLEQSGFVDRVDNNYILGWDLARLGKIADPYAGLVKRVQPAIDDLAALLNESATLSVPRGDDDLELIADASGPHVVGGGMGKYIGQRFPLHASSTGKVLLAELSEDRLASILPEELESFASRTVTDRAVLAQELSEVREQGYAVIDNELEEGLLSLSRPVRDSAGNLAAVLTVNGPRYRFGRDRIPDALQGMQETVNSIVDVLWEESPQK</sequence>
<keyword evidence="2" id="KW-0238">DNA-binding</keyword>
<gene>
    <name evidence="6" type="ORF">IDM40_08200</name>
</gene>
<dbReference type="SMART" id="SM00346">
    <property type="entry name" value="HTH_ICLR"/>
    <property type="match status" value="1"/>
</dbReference>
<dbReference type="InterPro" id="IPR005471">
    <property type="entry name" value="Tscrpt_reg_IclR_N"/>
</dbReference>
<keyword evidence="3" id="KW-0804">Transcription</keyword>
<evidence type="ECO:0000259" key="4">
    <source>
        <dbReference type="PROSITE" id="PS51077"/>
    </source>
</evidence>
<comment type="caution">
    <text evidence="6">The sequence shown here is derived from an EMBL/GenBank/DDBJ whole genome shotgun (WGS) entry which is preliminary data.</text>
</comment>
<dbReference type="PROSITE" id="PS51077">
    <property type="entry name" value="HTH_ICLR"/>
    <property type="match status" value="1"/>
</dbReference>
<evidence type="ECO:0000256" key="1">
    <source>
        <dbReference type="ARBA" id="ARBA00023015"/>
    </source>
</evidence>
<evidence type="ECO:0000313" key="6">
    <source>
        <dbReference type="EMBL" id="MBE2998684.1"/>
    </source>
</evidence>
<dbReference type="PROSITE" id="PS51078">
    <property type="entry name" value="ICLR_ED"/>
    <property type="match status" value="1"/>
</dbReference>
<reference evidence="6 7" key="1">
    <citation type="submission" date="2020-09" db="EMBL/GenBank/DDBJ databases">
        <title>Diversity and distribution of actinomycetes associated with coral in the coast of Hainan.</title>
        <authorList>
            <person name="Li F."/>
        </authorList>
    </citation>
    <scope>NUCLEOTIDE SEQUENCE [LARGE SCALE GENOMIC DNA]</scope>
    <source>
        <strain evidence="6 7">HNM0947</strain>
    </source>
</reference>
<protein>
    <submittedName>
        <fullName evidence="6">IclR family transcriptional regulator</fullName>
    </submittedName>
</protein>
<dbReference type="SUPFAM" id="SSF55781">
    <property type="entry name" value="GAF domain-like"/>
    <property type="match status" value="1"/>
</dbReference>
<dbReference type="InterPro" id="IPR050707">
    <property type="entry name" value="HTH_MetabolicPath_Reg"/>
</dbReference>